<protein>
    <submittedName>
        <fullName evidence="2">Uncharacterized protein</fullName>
    </submittedName>
</protein>
<keyword evidence="3" id="KW-1185">Reference proteome</keyword>
<name>A0A285QKS5_9SPHN</name>
<evidence type="ECO:0000256" key="1">
    <source>
        <dbReference type="SAM" id="SignalP"/>
    </source>
</evidence>
<dbReference type="AlphaFoldDB" id="A0A285QKS5"/>
<feature type="chain" id="PRO_5012583369" evidence="1">
    <location>
        <begin position="24"/>
        <end position="254"/>
    </location>
</feature>
<sequence length="254" mass="27152">MNNVICRVAAMLLALGLSTEALAQERTAVRQGFELKSGSGRRVIVFRPKVSVGAQSTGGLFEPNAEWTELARRNMNAALAKQQASLGNTIVEAPDASGDQALLVEEYLNLFDAVSQAVVNYQFFVGNRLPTKKRDNKAGVFDWSLGEGVRDLPGARDADYALFIFNKDAYGSTGRKLLQIVAMLGPRIAVKAGEHKGGAGLVDLRTGDLLWLNADFAMGGDVREVDGAEKRVKQLLEGFPGSEATSAPAAVAAR</sequence>
<feature type="signal peptide" evidence="1">
    <location>
        <begin position="1"/>
        <end position="23"/>
    </location>
</feature>
<evidence type="ECO:0000313" key="3">
    <source>
        <dbReference type="Proteomes" id="UP000219494"/>
    </source>
</evidence>
<dbReference type="EMBL" id="OBMI01000001">
    <property type="protein sequence ID" value="SOB80662.1"/>
    <property type="molecule type" value="Genomic_DNA"/>
</dbReference>
<organism evidence="2 3">
    <name type="scientific">Sphingomonas guangdongensis</name>
    <dbReference type="NCBI Taxonomy" id="1141890"/>
    <lineage>
        <taxon>Bacteria</taxon>
        <taxon>Pseudomonadati</taxon>
        <taxon>Pseudomonadota</taxon>
        <taxon>Alphaproteobacteria</taxon>
        <taxon>Sphingomonadales</taxon>
        <taxon>Sphingomonadaceae</taxon>
        <taxon>Sphingomonas</taxon>
    </lineage>
</organism>
<proteinExistence type="predicted"/>
<dbReference type="Proteomes" id="UP000219494">
    <property type="component" value="Unassembled WGS sequence"/>
</dbReference>
<accession>A0A285QKS5</accession>
<gene>
    <name evidence="2" type="ORF">SAMN06297144_1176</name>
</gene>
<evidence type="ECO:0000313" key="2">
    <source>
        <dbReference type="EMBL" id="SOB80662.1"/>
    </source>
</evidence>
<reference evidence="2 3" key="1">
    <citation type="submission" date="2017-07" db="EMBL/GenBank/DDBJ databases">
        <authorList>
            <person name="Sun Z.S."/>
            <person name="Albrecht U."/>
            <person name="Echele G."/>
            <person name="Lee C.C."/>
        </authorList>
    </citation>
    <scope>NUCLEOTIDE SEQUENCE [LARGE SCALE GENOMIC DNA]</scope>
    <source>
        <strain evidence="2 3">CGMCC 1.12672</strain>
    </source>
</reference>
<keyword evidence="1" id="KW-0732">Signal</keyword>